<dbReference type="EMBL" id="SJSO01000001">
    <property type="protein sequence ID" value="TCD29620.1"/>
    <property type="molecule type" value="Genomic_DNA"/>
</dbReference>
<accession>A0A4R0Q4I6</accession>
<evidence type="ECO:0000256" key="1">
    <source>
        <dbReference type="SAM" id="Coils"/>
    </source>
</evidence>
<evidence type="ECO:0000313" key="2">
    <source>
        <dbReference type="EMBL" id="TCD29620.1"/>
    </source>
</evidence>
<organism evidence="2 3">
    <name type="scientific">Pedobacter psychrodurus</name>
    <dbReference type="NCBI Taxonomy" id="2530456"/>
    <lineage>
        <taxon>Bacteria</taxon>
        <taxon>Pseudomonadati</taxon>
        <taxon>Bacteroidota</taxon>
        <taxon>Sphingobacteriia</taxon>
        <taxon>Sphingobacteriales</taxon>
        <taxon>Sphingobacteriaceae</taxon>
        <taxon>Pedobacter</taxon>
    </lineage>
</organism>
<dbReference type="OrthoDB" id="1402101at2"/>
<reference evidence="2 3" key="1">
    <citation type="submission" date="2019-02" db="EMBL/GenBank/DDBJ databases">
        <title>Pedobacter sp. RP-3-21 sp. nov., isolated from Arctic soil.</title>
        <authorList>
            <person name="Dahal R.H."/>
        </authorList>
    </citation>
    <scope>NUCLEOTIDE SEQUENCE [LARGE SCALE GENOMIC DNA]</scope>
    <source>
        <strain evidence="2 3">RP-3-21</strain>
    </source>
</reference>
<comment type="caution">
    <text evidence="2">The sequence shown here is derived from an EMBL/GenBank/DDBJ whole genome shotgun (WGS) entry which is preliminary data.</text>
</comment>
<feature type="coiled-coil region" evidence="1">
    <location>
        <begin position="1120"/>
        <end position="1147"/>
    </location>
</feature>
<dbReference type="RefSeq" id="WP_131526493.1">
    <property type="nucleotide sequence ID" value="NZ_SJSO01000001.1"/>
</dbReference>
<protein>
    <submittedName>
        <fullName evidence="2">Uncharacterized protein</fullName>
    </submittedName>
</protein>
<evidence type="ECO:0000313" key="3">
    <source>
        <dbReference type="Proteomes" id="UP000293925"/>
    </source>
</evidence>
<dbReference type="Proteomes" id="UP000293925">
    <property type="component" value="Unassembled WGS sequence"/>
</dbReference>
<proteinExistence type="predicted"/>
<sequence length="1779" mass="202518">MKNPISEDQSRRDFLKMISLAPFALIPTINAMAEILGISRQYVADFFSDDFHYFDNNLTSLHFYFINAKVGGNVLKKVDPKLSAYMVVKIPQQHISEEVIKEDEFLKKYAGNKQRAKSKISGFSYLSFLLFPEKIKNVTGKPIITTKTQLNLNPPDKLLNFADANYFELIIPKKDDIKSFNGIEWKDFKNSNNVKIDDSNNKPIKGYISELYKDICTKIFKDGSSHPITVLEIPEGLLVTPYSQDGARPLVDTYRIEKQRFIINQGNKRILRTVEEIWSAQMFFDSANGKTDPALRAVGYLPRKDVEQTRGDNECPTGEFTFLPTLLDKKELVYLTSLGRAGSESKDWNIETKGLTFTGLGAIAKFHYKNMSPPKDTDLAEYEHHISLGRDEYIKVARLGVISVTGQRAMHVKIGQRKVIKGESYMDFKEYIEIVQKEILYFDNRLFMGNEQGKDIKEPQNYLQARTYPPTANRPDKVIHSIDNSANETDNTYRDSVLWNLPGYLPGHPYASAQSELNWHTHYRRWPFKKVESVNLVSQPIETALAKKPTAMTYEHPGCDCASVFWPVLEVQVNNKDKDCYLEFIGYDWNNQPIKFSSTFLFIRKRIIECNNNLAQLHKEIYNNRFINQLPERRSIHFVNQTIALTPDFTPGTSSENKSNLAKVDFLEYYFSLCAEPVKIIPDTVGKGTYVPESSIFNERFFPLYPQLKQAQVYLENIQSYSPEPLVSIIEYNDDFINFGYEGKKAFIDKGKQLSTTYNKGKLIFNHTADFISGKDQGLGFKDGLLVKKTELVQGYQKIRQAFSGAGDAIGALVNPDFDIQSIGLIKQSISVGKEINKKYEQLTSVTELEKFNPSDLLRQAPEIFNGISLLDILQEVFPDYEAPVNEIKNVAAKLEKFKDEIVNNPIYVKLKKELETVNKSILDFITSIEAAQAGIESLKKKLNDYKNQLNLEAQFADLENLVEKKITQYKVPFLKYENDIVNIASAVDVIVEEITTDLLTKTEIAYGLYQQLTDARNSLLLLKDFKINANEFSPDVKAIIQDFISNHYFNATKYIIIDLSVNRAEGCLRPLPLIKAELSTIFGPYVAKYNEFTAAVSNELKAREAYVNKQTDTMLLSNYQKAAQRLEDATKAIKLLEQKLDFRELTKEIDEKIKKTGNNVDKELIEFQRSKFEIVQAAAKSGIDFINSFNLPFYIEQYKKAAKDFETIKSKLKYGPALLNTIIKNVDLKSKLKQQIDNARKKLTAHYAANYTLFKDDVNKLVLESNQVIGAYKYICESMIWDGLDPNIPEQKAIKALLGITDDLTKDILSIKDLNFSKINGLDINQVRSDIERIVKKDLKDLEQKLRDTVKDYELLLRKQVEQAANGIVGKLTNEIQQIKQQILEDPDNQELADNFIKLNELYNLLTAVSKKEVNYDWQTSSFKNADFGIVSFIASSNPKTTLKVSVKSAINFEPLKFPAIVSSIESSAENRLNNFGISLLKAIIINFNEVSFIAGTNQKSKFEVKIRDVQFAGAFSFVQALESIFSKLLGDNFSVKIQPLSIEIQYLLPIAYLGAPSFGFKDILFKILYTLHFDKRPMELGVGIGTPENRTKLSVGVYTGLFYFIVIGNPKDGITVIEVSIEFGGYFGLNLGPLRGEVKLVVGLYYRKDPTGVIIEGYFLCEGRVKLWFVMVTARFYMGIRSRGSYVEGRCTVSYEIRISRFFKRSFDATYYKKLAGASPGNNQSGASQRLLAKYMAINAGALDKSVNADSFENSEERKTRPLTQKEWEKFINSYID</sequence>
<name>A0A4R0Q4I6_9SPHI</name>
<keyword evidence="3" id="KW-1185">Reference proteome</keyword>
<keyword evidence="1" id="KW-0175">Coiled coil</keyword>
<gene>
    <name evidence="2" type="ORF">EZ456_00975</name>
</gene>